<feature type="chain" id="PRO_5019068821" evidence="1">
    <location>
        <begin position="27"/>
        <end position="155"/>
    </location>
</feature>
<dbReference type="InterPro" id="IPR032710">
    <property type="entry name" value="NTF2-like_dom_sf"/>
</dbReference>
<reference evidence="3 4" key="1">
    <citation type="submission" date="2018-10" db="EMBL/GenBank/DDBJ databases">
        <title>Parasedimentitalea marina sp. nov., a psychrophilic bacterium isolated from deep seawater of the New Britain Trench.</title>
        <authorList>
            <person name="Cao J."/>
        </authorList>
    </citation>
    <scope>NUCLEOTIDE SEQUENCE [LARGE SCALE GENOMIC DNA]</scope>
    <source>
        <strain evidence="3 4">W43</strain>
    </source>
</reference>
<name>A0A3T0N1X3_9RHOB</name>
<keyword evidence="1" id="KW-0732">Signal</keyword>
<feature type="signal peptide" evidence="1">
    <location>
        <begin position="1"/>
        <end position="26"/>
    </location>
</feature>
<dbReference type="AlphaFoldDB" id="A0A3T0N1X3"/>
<dbReference type="EMBL" id="CP033219">
    <property type="protein sequence ID" value="AZV78038.1"/>
    <property type="molecule type" value="Genomic_DNA"/>
</dbReference>
<dbReference type="Proteomes" id="UP000283063">
    <property type="component" value="Chromosome"/>
</dbReference>
<organism evidence="3 4">
    <name type="scientific">Parasedimentitalea marina</name>
    <dbReference type="NCBI Taxonomy" id="2483033"/>
    <lineage>
        <taxon>Bacteria</taxon>
        <taxon>Pseudomonadati</taxon>
        <taxon>Pseudomonadota</taxon>
        <taxon>Alphaproteobacteria</taxon>
        <taxon>Rhodobacterales</taxon>
        <taxon>Paracoccaceae</taxon>
        <taxon>Parasedimentitalea</taxon>
    </lineage>
</organism>
<keyword evidence="4" id="KW-1185">Reference proteome</keyword>
<dbReference type="OrthoDB" id="1157330at2"/>
<proteinExistence type="predicted"/>
<dbReference type="InterPro" id="IPR037401">
    <property type="entry name" value="SnoaL-like"/>
</dbReference>
<gene>
    <name evidence="3" type="ORF">EBB79_09130</name>
</gene>
<sequence length="155" mass="16642">MTSLKTTIRAATLMSAVFLTSLPSNAQDAEAYSANDLKVQLAVATASKAWKDAFNAGDAAGAAAMYEDDAIMVVKPFGTFSGRDEILAFWADIIGKGFDDVVYANTITTVLDGESARVAADWTMNKARGIITNELWVVQPDGRALLSEDHFEITQ</sequence>
<dbReference type="KEGG" id="sedi:EBB79_09130"/>
<evidence type="ECO:0000313" key="3">
    <source>
        <dbReference type="EMBL" id="AZV78038.1"/>
    </source>
</evidence>
<evidence type="ECO:0000313" key="4">
    <source>
        <dbReference type="Proteomes" id="UP000283063"/>
    </source>
</evidence>
<protein>
    <submittedName>
        <fullName evidence="3">DUF4440 domain-containing protein</fullName>
    </submittedName>
</protein>
<feature type="domain" description="SnoaL-like" evidence="2">
    <location>
        <begin position="49"/>
        <end position="125"/>
    </location>
</feature>
<evidence type="ECO:0000256" key="1">
    <source>
        <dbReference type="SAM" id="SignalP"/>
    </source>
</evidence>
<dbReference type="SUPFAM" id="SSF54427">
    <property type="entry name" value="NTF2-like"/>
    <property type="match status" value="1"/>
</dbReference>
<evidence type="ECO:0000259" key="2">
    <source>
        <dbReference type="Pfam" id="PF12680"/>
    </source>
</evidence>
<accession>A0A3T0N1X3</accession>
<dbReference type="Gene3D" id="3.10.450.50">
    <property type="match status" value="1"/>
</dbReference>
<dbReference type="Pfam" id="PF12680">
    <property type="entry name" value="SnoaL_2"/>
    <property type="match status" value="1"/>
</dbReference>